<feature type="compositionally biased region" description="Polar residues" evidence="1">
    <location>
        <begin position="115"/>
        <end position="126"/>
    </location>
</feature>
<gene>
    <name evidence="2" type="ORF">TCM_007986</name>
</gene>
<dbReference type="PANTHER" id="PTHR33871">
    <property type="entry name" value="OS05G0503100 PROTEIN-RELATED"/>
    <property type="match status" value="1"/>
</dbReference>
<dbReference type="EMBL" id="CM001880">
    <property type="protein sequence ID" value="EOX99356.1"/>
    <property type="molecule type" value="Genomic_DNA"/>
</dbReference>
<keyword evidence="3" id="KW-1185">Reference proteome</keyword>
<evidence type="ECO:0000256" key="1">
    <source>
        <dbReference type="SAM" id="MobiDB-lite"/>
    </source>
</evidence>
<name>A0A061E4T0_THECC</name>
<feature type="compositionally biased region" description="Basic and acidic residues" evidence="1">
    <location>
        <begin position="182"/>
        <end position="204"/>
    </location>
</feature>
<dbReference type="InParanoid" id="A0A061E4T0"/>
<dbReference type="OMA" id="LELECFI"/>
<dbReference type="Gramene" id="EOX99356">
    <property type="protein sequence ID" value="EOX99356"/>
    <property type="gene ID" value="TCM_007986"/>
</dbReference>
<feature type="compositionally biased region" description="Pro residues" evidence="1">
    <location>
        <begin position="22"/>
        <end position="32"/>
    </location>
</feature>
<sequence>MGCCFSSTATTTSKTNQKNQNPPKPHNSPLKPPIIQSHKTPPPPPPPPPPEEEEEEEEETVIKEVLVLSETPTLDKKQQEKNTQTPLTIPPKTQTEDSSPIKKEQQQQQHEQETSDLSQLSEIYSITETISTTPTTTTTTATKGLKEDEATSKENSEVKNKSPAKVIKKRPSNGDPGSVRARRVDPSPEKKAQCRGRGSRELRTVQRNVGSRSRSPGTGRAGGVGKGAFGKSPTTVTGKTDSKPVGAVTVEGQGKREEDGKGDVMEQQLGTESLENPLVSLECFIFL</sequence>
<dbReference type="eggNOG" id="ENOG502SA6W">
    <property type="taxonomic scope" value="Eukaryota"/>
</dbReference>
<dbReference type="HOGENOM" id="CLU_064387_0_0_1"/>
<feature type="compositionally biased region" description="Basic and acidic residues" evidence="1">
    <location>
        <begin position="144"/>
        <end position="160"/>
    </location>
</feature>
<reference evidence="2 3" key="1">
    <citation type="journal article" date="2013" name="Genome Biol.">
        <title>The genome sequence of the most widely cultivated cacao type and its use to identify candidate genes regulating pod color.</title>
        <authorList>
            <person name="Motamayor J.C."/>
            <person name="Mockaitis K."/>
            <person name="Schmutz J."/>
            <person name="Haiminen N."/>
            <person name="Iii D.L."/>
            <person name="Cornejo O."/>
            <person name="Findley S.D."/>
            <person name="Zheng P."/>
            <person name="Utro F."/>
            <person name="Royaert S."/>
            <person name="Saski C."/>
            <person name="Jenkins J."/>
            <person name="Podicheti R."/>
            <person name="Zhao M."/>
            <person name="Scheffler B.E."/>
            <person name="Stack J.C."/>
            <person name="Feltus F.A."/>
            <person name="Mustiga G.M."/>
            <person name="Amores F."/>
            <person name="Phillips W."/>
            <person name="Marelli J.P."/>
            <person name="May G.D."/>
            <person name="Shapiro H."/>
            <person name="Ma J."/>
            <person name="Bustamante C.D."/>
            <person name="Schnell R.J."/>
            <person name="Main D."/>
            <person name="Gilbert D."/>
            <person name="Parida L."/>
            <person name="Kuhn D.N."/>
        </authorList>
    </citation>
    <scope>NUCLEOTIDE SEQUENCE [LARGE SCALE GENOMIC DNA]</scope>
    <source>
        <strain evidence="3">cv. Matina 1-6</strain>
    </source>
</reference>
<protein>
    <submittedName>
        <fullName evidence="2">Uncharacterized protein</fullName>
    </submittedName>
</protein>
<feature type="compositionally biased region" description="Polar residues" evidence="1">
    <location>
        <begin position="205"/>
        <end position="216"/>
    </location>
</feature>
<dbReference type="AlphaFoldDB" id="A0A061E4T0"/>
<accession>A0A061E4T0</accession>
<feature type="compositionally biased region" description="Low complexity" evidence="1">
    <location>
        <begin position="1"/>
        <end position="21"/>
    </location>
</feature>
<feature type="compositionally biased region" description="Polar residues" evidence="1">
    <location>
        <begin position="81"/>
        <end position="98"/>
    </location>
</feature>
<feature type="compositionally biased region" description="Pro residues" evidence="1">
    <location>
        <begin position="40"/>
        <end position="49"/>
    </location>
</feature>
<feature type="compositionally biased region" description="Gly residues" evidence="1">
    <location>
        <begin position="219"/>
        <end position="228"/>
    </location>
</feature>
<feature type="compositionally biased region" description="Low complexity" evidence="1">
    <location>
        <begin position="127"/>
        <end position="142"/>
    </location>
</feature>
<proteinExistence type="predicted"/>
<organism evidence="2 3">
    <name type="scientific">Theobroma cacao</name>
    <name type="common">Cacao</name>
    <name type="synonym">Cocoa</name>
    <dbReference type="NCBI Taxonomy" id="3641"/>
    <lineage>
        <taxon>Eukaryota</taxon>
        <taxon>Viridiplantae</taxon>
        <taxon>Streptophyta</taxon>
        <taxon>Embryophyta</taxon>
        <taxon>Tracheophyta</taxon>
        <taxon>Spermatophyta</taxon>
        <taxon>Magnoliopsida</taxon>
        <taxon>eudicotyledons</taxon>
        <taxon>Gunneridae</taxon>
        <taxon>Pentapetalae</taxon>
        <taxon>rosids</taxon>
        <taxon>malvids</taxon>
        <taxon>Malvales</taxon>
        <taxon>Malvaceae</taxon>
        <taxon>Byttnerioideae</taxon>
        <taxon>Theobroma</taxon>
    </lineage>
</organism>
<dbReference type="Proteomes" id="UP000026915">
    <property type="component" value="Chromosome 2"/>
</dbReference>
<evidence type="ECO:0000313" key="2">
    <source>
        <dbReference type="EMBL" id="EOX99356.1"/>
    </source>
</evidence>
<feature type="region of interest" description="Disordered" evidence="1">
    <location>
        <begin position="1"/>
        <end position="264"/>
    </location>
</feature>
<feature type="compositionally biased region" description="Basic and acidic residues" evidence="1">
    <location>
        <begin position="253"/>
        <end position="264"/>
    </location>
</feature>
<feature type="compositionally biased region" description="Acidic residues" evidence="1">
    <location>
        <begin position="50"/>
        <end position="59"/>
    </location>
</feature>
<evidence type="ECO:0000313" key="3">
    <source>
        <dbReference type="Proteomes" id="UP000026915"/>
    </source>
</evidence>
<dbReference type="PANTHER" id="PTHR33871:SF20">
    <property type="entry name" value="CALMODULIN-BINDING DOMAIN-CONTAINING PROTEIN"/>
    <property type="match status" value="1"/>
</dbReference>
<feature type="compositionally biased region" description="Basic and acidic residues" evidence="1">
    <location>
        <begin position="99"/>
        <end position="113"/>
    </location>
</feature>